<evidence type="ECO:0000259" key="1">
    <source>
        <dbReference type="Pfam" id="PF08223"/>
    </source>
</evidence>
<comment type="caution">
    <text evidence="3">The sequence shown here is derived from an EMBL/GenBank/DDBJ whole genome shotgun (WGS) entry which is preliminary data.</text>
</comment>
<dbReference type="Gene3D" id="1.10.10.10">
    <property type="entry name" value="Winged helix-like DNA-binding domain superfamily/Winged helix DNA-binding domain"/>
    <property type="match status" value="1"/>
</dbReference>
<feature type="domain" description="Transcriptional repressor PaaX-like C-terminal" evidence="1">
    <location>
        <begin position="168"/>
        <end position="253"/>
    </location>
</feature>
<dbReference type="Proteomes" id="UP000216311">
    <property type="component" value="Unassembled WGS sequence"/>
</dbReference>
<evidence type="ECO:0000259" key="2">
    <source>
        <dbReference type="Pfam" id="PF20803"/>
    </source>
</evidence>
<dbReference type="Pfam" id="PF08223">
    <property type="entry name" value="PaaX_C"/>
    <property type="match status" value="1"/>
</dbReference>
<dbReference type="GO" id="GO:0006351">
    <property type="term" value="P:DNA-templated transcription"/>
    <property type="evidence" value="ECO:0007669"/>
    <property type="project" value="TreeGrafter"/>
</dbReference>
<evidence type="ECO:0000313" key="4">
    <source>
        <dbReference type="Proteomes" id="UP000216311"/>
    </source>
</evidence>
<protein>
    <submittedName>
        <fullName evidence="3">Uncharacterized protein</fullName>
    </submittedName>
</protein>
<evidence type="ECO:0000313" key="3">
    <source>
        <dbReference type="EMBL" id="OYO21892.1"/>
    </source>
</evidence>
<dbReference type="AlphaFoldDB" id="A0A255H3C2"/>
<dbReference type="RefSeq" id="WP_094363636.1">
    <property type="nucleotide sequence ID" value="NZ_NMVQ01000012.1"/>
</dbReference>
<gene>
    <name evidence="3" type="ORF">CGZ93_08085</name>
</gene>
<dbReference type="InterPro" id="IPR048846">
    <property type="entry name" value="PaaX-like_central"/>
</dbReference>
<accession>A0A255H3C2</accession>
<dbReference type="PANTHER" id="PTHR30319:SF1">
    <property type="entry name" value="TRANSCRIPTIONAL REPRESSOR PAAX"/>
    <property type="match status" value="1"/>
</dbReference>
<dbReference type="Gene3D" id="3.30.70.2650">
    <property type="match status" value="1"/>
</dbReference>
<dbReference type="EMBL" id="NMVQ01000012">
    <property type="protein sequence ID" value="OYO21892.1"/>
    <property type="molecule type" value="Genomic_DNA"/>
</dbReference>
<dbReference type="Pfam" id="PF20803">
    <property type="entry name" value="PaaX_M"/>
    <property type="match status" value="1"/>
</dbReference>
<keyword evidence="4" id="KW-1185">Reference proteome</keyword>
<dbReference type="InterPro" id="IPR036388">
    <property type="entry name" value="WH-like_DNA-bd_sf"/>
</dbReference>
<feature type="domain" description="Transcriptional repressor PaaX-like central Cas2-like" evidence="2">
    <location>
        <begin position="89"/>
        <end position="146"/>
    </location>
</feature>
<organism evidence="3 4">
    <name type="scientific">Enemella dayhoffiae</name>
    <dbReference type="NCBI Taxonomy" id="2016507"/>
    <lineage>
        <taxon>Bacteria</taxon>
        <taxon>Bacillati</taxon>
        <taxon>Actinomycetota</taxon>
        <taxon>Actinomycetes</taxon>
        <taxon>Propionibacteriales</taxon>
        <taxon>Propionibacteriaceae</taxon>
        <taxon>Enemella</taxon>
    </lineage>
</organism>
<name>A0A255H3C2_9ACTN</name>
<reference evidence="3 4" key="1">
    <citation type="submission" date="2017-07" db="EMBL/GenBank/DDBJ databases">
        <title>Draft whole genome sequences of clinical Proprionibacteriaceae strains.</title>
        <authorList>
            <person name="Bernier A.-M."/>
            <person name="Bernard K."/>
            <person name="Domingo M.-C."/>
        </authorList>
    </citation>
    <scope>NUCLEOTIDE SEQUENCE [LARGE SCALE GENOMIC DNA]</scope>
    <source>
        <strain evidence="3 4">NML 130396</strain>
    </source>
</reference>
<dbReference type="InterPro" id="IPR013225">
    <property type="entry name" value="PaaX_C"/>
</dbReference>
<dbReference type="PANTHER" id="PTHR30319">
    <property type="entry name" value="PHENYLACETIC ACID REGULATOR-RELATED TRANSCRIPTIONAL REPRESSOR"/>
    <property type="match status" value="1"/>
</dbReference>
<proteinExistence type="predicted"/>
<sequence length="281" mass="30919">MAGRQHASFARVPFLFGAAEAAALPGPILVRLMADLGGTPEAAKSVLHRMTDFGLLELTRHGRVGVYRLAGQMRHGFESIRDRTVTQSDLDGRLHAVVYDVPESRRAFRDALRTALHRHGYRQLRPGVMLGGQDRSEALGSMLADSGAVAGWWDLEREQMARVVAQCWPVDELASRYRACIRRLEQVAESDPGTGADALRTLHDATAEAYALMAEDATLPRALLPADWPLRQLADASERVWINVGHTAAEHVQRVIEDSRYAHLVEADTAWASADREAGAK</sequence>
<dbReference type="OrthoDB" id="2270427at2"/>